<dbReference type="RefSeq" id="XP_013415589.1">
    <property type="nucleotide sequence ID" value="XM_013560135.2"/>
</dbReference>
<reference evidence="2 3" key="1">
    <citation type="submission" date="2025-04" db="UniProtKB">
        <authorList>
            <consortium name="RefSeq"/>
        </authorList>
    </citation>
    <scope>IDENTIFICATION</scope>
    <source>
        <tissue evidence="2 3">Gonads</tissue>
    </source>
</reference>
<gene>
    <name evidence="2 3 4" type="primary">LOC106177379</name>
</gene>
<organism evidence="1 4">
    <name type="scientific">Lingula anatina</name>
    <name type="common">Brachiopod</name>
    <name type="synonym">Lingula unguis</name>
    <dbReference type="NCBI Taxonomy" id="7574"/>
    <lineage>
        <taxon>Eukaryota</taxon>
        <taxon>Metazoa</taxon>
        <taxon>Spiralia</taxon>
        <taxon>Lophotrochozoa</taxon>
        <taxon>Brachiopoda</taxon>
        <taxon>Linguliformea</taxon>
        <taxon>Lingulata</taxon>
        <taxon>Lingulida</taxon>
        <taxon>Linguloidea</taxon>
        <taxon>Lingulidae</taxon>
        <taxon>Lingula</taxon>
    </lineage>
</organism>
<sequence>MDPDDEVLSDVHLYCKTTANGTQGKYKLLKSRFLFKIPKKAVEDVIPTEILSSEQVPFVTGLDEHKCPVVSSSSDSEGLVLDEDGDVVVSRHKDIEEEQDVIYIEHAMATKLSDVGLQVWRGALLLCDFILSQRSEFIDKVVLELGSGAGLASILLSAVAQTVYATDTGDEVLALCKKNCELNKNISCHQNAINVRELDWFEDNFCQDPKNPFHWLAEDICRLKRNIILVAADVIYDEDLTEAFFRRVHRIMSVPPRKKLYISLEKRLNFTLSDLDVACPAYDHFQQCLSELTVFREDNGVTYTVEQVPSTFPQYFKYDRTKYLELWLITSSFEK</sequence>
<evidence type="ECO:0000313" key="4">
    <source>
        <dbReference type="RefSeq" id="XP_013415589.1"/>
    </source>
</evidence>
<dbReference type="RefSeq" id="XP_013415585.1">
    <property type="nucleotide sequence ID" value="XM_013560131.2"/>
</dbReference>
<proteinExistence type="predicted"/>
<dbReference type="Pfam" id="PF10294">
    <property type="entry name" value="Methyltransf_16"/>
    <property type="match status" value="1"/>
</dbReference>
<name>A0A1S3JZR0_LINAN</name>
<dbReference type="InterPro" id="IPR029063">
    <property type="entry name" value="SAM-dependent_MTases_sf"/>
</dbReference>
<dbReference type="SUPFAM" id="SSF53335">
    <property type="entry name" value="S-adenosyl-L-methionine-dependent methyltransferases"/>
    <property type="match status" value="1"/>
</dbReference>
<dbReference type="KEGG" id="lak:106177379"/>
<dbReference type="InterPro" id="IPR019410">
    <property type="entry name" value="Methyltransf_16"/>
</dbReference>
<dbReference type="OrthoDB" id="46564at2759"/>
<dbReference type="PANTHER" id="PTHR23108">
    <property type="entry name" value="METHYLTRANSFERASE-RELATED"/>
    <property type="match status" value="1"/>
</dbReference>
<dbReference type="STRING" id="7574.A0A1S3JZR0"/>
<evidence type="ECO:0000313" key="3">
    <source>
        <dbReference type="RefSeq" id="XP_013415586.1"/>
    </source>
</evidence>
<keyword evidence="1" id="KW-1185">Reference proteome</keyword>
<accession>A0A1S3JZR0</accession>
<protein>
    <submittedName>
        <fullName evidence="2 3">Methyltransferase-like protein 22</fullName>
    </submittedName>
</protein>
<dbReference type="CDD" id="cd02440">
    <property type="entry name" value="AdoMet_MTases"/>
    <property type="match status" value="1"/>
</dbReference>
<dbReference type="GO" id="GO:0008276">
    <property type="term" value="F:protein methyltransferase activity"/>
    <property type="evidence" value="ECO:0007669"/>
    <property type="project" value="InterPro"/>
</dbReference>
<dbReference type="GeneID" id="106177379"/>
<dbReference type="PANTHER" id="PTHR23108:SF0">
    <property type="entry name" value="METHYLTRANSFERASE-LIKE PROTEIN 22"/>
    <property type="match status" value="1"/>
</dbReference>
<evidence type="ECO:0000313" key="1">
    <source>
        <dbReference type="Proteomes" id="UP000085678"/>
    </source>
</evidence>
<dbReference type="InterPro" id="IPR038899">
    <property type="entry name" value="METTL22"/>
</dbReference>
<dbReference type="GO" id="GO:0005634">
    <property type="term" value="C:nucleus"/>
    <property type="evidence" value="ECO:0007669"/>
    <property type="project" value="TreeGrafter"/>
</dbReference>
<dbReference type="AlphaFoldDB" id="A0A1S3JZR0"/>
<dbReference type="RefSeq" id="XP_013415586.1">
    <property type="nucleotide sequence ID" value="XM_013560132.2"/>
</dbReference>
<dbReference type="Proteomes" id="UP000085678">
    <property type="component" value="Unplaced"/>
</dbReference>
<dbReference type="Gene3D" id="3.40.50.150">
    <property type="entry name" value="Vaccinia Virus protein VP39"/>
    <property type="match status" value="1"/>
</dbReference>
<evidence type="ECO:0000313" key="2">
    <source>
        <dbReference type="RefSeq" id="XP_013415585.1"/>
    </source>
</evidence>